<protein>
    <submittedName>
        <fullName evidence="1">Glycine-rich RNA-binding protein 8-like</fullName>
    </submittedName>
</protein>
<sequence length="31" mass="3144">GGGGSYISRGAFESNPQGYFSGLHAAEKGNK</sequence>
<name>A0A392VNA9_9FABA</name>
<keyword evidence="2" id="KW-1185">Reference proteome</keyword>
<proteinExistence type="predicted"/>
<reference evidence="1 2" key="1">
    <citation type="journal article" date="2018" name="Front. Plant Sci.">
        <title>Red Clover (Trifolium pratense) and Zigzag Clover (T. medium) - A Picture of Genomic Similarities and Differences.</title>
        <authorList>
            <person name="Dluhosova J."/>
            <person name="Istvanek J."/>
            <person name="Nedelnik J."/>
            <person name="Repkova J."/>
        </authorList>
    </citation>
    <scope>NUCLEOTIDE SEQUENCE [LARGE SCALE GENOMIC DNA]</scope>
    <source>
        <strain evidence="2">cv. 10/8</strain>
        <tissue evidence="1">Leaf</tissue>
    </source>
</reference>
<comment type="caution">
    <text evidence="1">The sequence shown here is derived from an EMBL/GenBank/DDBJ whole genome shotgun (WGS) entry which is preliminary data.</text>
</comment>
<dbReference type="Proteomes" id="UP000265520">
    <property type="component" value="Unassembled WGS sequence"/>
</dbReference>
<feature type="non-terminal residue" evidence="1">
    <location>
        <position position="1"/>
    </location>
</feature>
<evidence type="ECO:0000313" key="2">
    <source>
        <dbReference type="Proteomes" id="UP000265520"/>
    </source>
</evidence>
<dbReference type="EMBL" id="LXQA011187307">
    <property type="protein sequence ID" value="MCI88215.1"/>
    <property type="molecule type" value="Genomic_DNA"/>
</dbReference>
<evidence type="ECO:0000313" key="1">
    <source>
        <dbReference type="EMBL" id="MCI88215.1"/>
    </source>
</evidence>
<dbReference type="AlphaFoldDB" id="A0A392VNA9"/>
<organism evidence="1 2">
    <name type="scientific">Trifolium medium</name>
    <dbReference type="NCBI Taxonomy" id="97028"/>
    <lineage>
        <taxon>Eukaryota</taxon>
        <taxon>Viridiplantae</taxon>
        <taxon>Streptophyta</taxon>
        <taxon>Embryophyta</taxon>
        <taxon>Tracheophyta</taxon>
        <taxon>Spermatophyta</taxon>
        <taxon>Magnoliopsida</taxon>
        <taxon>eudicotyledons</taxon>
        <taxon>Gunneridae</taxon>
        <taxon>Pentapetalae</taxon>
        <taxon>rosids</taxon>
        <taxon>fabids</taxon>
        <taxon>Fabales</taxon>
        <taxon>Fabaceae</taxon>
        <taxon>Papilionoideae</taxon>
        <taxon>50 kb inversion clade</taxon>
        <taxon>NPAAA clade</taxon>
        <taxon>Hologalegina</taxon>
        <taxon>IRL clade</taxon>
        <taxon>Trifolieae</taxon>
        <taxon>Trifolium</taxon>
    </lineage>
</organism>
<accession>A0A392VNA9</accession>